<dbReference type="InterPro" id="IPR011009">
    <property type="entry name" value="Kinase-like_dom_sf"/>
</dbReference>
<comment type="caution">
    <text evidence="1">The sequence shown here is derived from an EMBL/GenBank/DDBJ whole genome shotgun (WGS) entry which is preliminary data.</text>
</comment>
<keyword evidence="2" id="KW-1185">Reference proteome</keyword>
<gene>
    <name evidence="1" type="ORF">BJY01DRAFT_245097</name>
</gene>
<proteinExistence type="predicted"/>
<evidence type="ECO:0000313" key="2">
    <source>
        <dbReference type="Proteomes" id="UP001610446"/>
    </source>
</evidence>
<dbReference type="PANTHER" id="PTHR21310">
    <property type="entry name" value="AMINOGLYCOSIDE PHOSPHOTRANSFERASE-RELATED-RELATED"/>
    <property type="match status" value="1"/>
</dbReference>
<name>A0ABR4KFV3_9EURO</name>
<dbReference type="Proteomes" id="UP001610446">
    <property type="component" value="Unassembled WGS sequence"/>
</dbReference>
<dbReference type="SUPFAM" id="SSF56112">
    <property type="entry name" value="Protein kinase-like (PK-like)"/>
    <property type="match status" value="1"/>
</dbReference>
<evidence type="ECO:0000313" key="1">
    <source>
        <dbReference type="EMBL" id="KAL2851160.1"/>
    </source>
</evidence>
<dbReference type="PANTHER" id="PTHR21310:SF37">
    <property type="entry name" value="AMINOGLYCOSIDE PHOSPHOTRANSFERASE DOMAIN-CONTAINING PROTEIN"/>
    <property type="match status" value="1"/>
</dbReference>
<organism evidence="1 2">
    <name type="scientific">Aspergillus pseudoustus</name>
    <dbReference type="NCBI Taxonomy" id="1810923"/>
    <lineage>
        <taxon>Eukaryota</taxon>
        <taxon>Fungi</taxon>
        <taxon>Dikarya</taxon>
        <taxon>Ascomycota</taxon>
        <taxon>Pezizomycotina</taxon>
        <taxon>Eurotiomycetes</taxon>
        <taxon>Eurotiomycetidae</taxon>
        <taxon>Eurotiales</taxon>
        <taxon>Aspergillaceae</taxon>
        <taxon>Aspergillus</taxon>
        <taxon>Aspergillus subgen. Nidulantes</taxon>
    </lineage>
</organism>
<reference evidence="1 2" key="1">
    <citation type="submission" date="2024-07" db="EMBL/GenBank/DDBJ databases">
        <title>Section-level genome sequencing and comparative genomics of Aspergillus sections Usti and Cavernicolus.</title>
        <authorList>
            <consortium name="Lawrence Berkeley National Laboratory"/>
            <person name="Nybo J.L."/>
            <person name="Vesth T.C."/>
            <person name="Theobald S."/>
            <person name="Frisvad J.C."/>
            <person name="Larsen T.O."/>
            <person name="Kjaerboelling I."/>
            <person name="Rothschild-Mancinelli K."/>
            <person name="Lyhne E.K."/>
            <person name="Kogle M.E."/>
            <person name="Barry K."/>
            <person name="Clum A."/>
            <person name="Na H."/>
            <person name="Ledsgaard L."/>
            <person name="Lin J."/>
            <person name="Lipzen A."/>
            <person name="Kuo A."/>
            <person name="Riley R."/>
            <person name="Mondo S."/>
            <person name="Labutti K."/>
            <person name="Haridas S."/>
            <person name="Pangalinan J."/>
            <person name="Salamov A.A."/>
            <person name="Simmons B.A."/>
            <person name="Magnuson J.K."/>
            <person name="Chen J."/>
            <person name="Drula E."/>
            <person name="Henrissat B."/>
            <person name="Wiebenga A."/>
            <person name="Lubbers R.J."/>
            <person name="Gomes A.C."/>
            <person name="Makela M.R."/>
            <person name="Stajich J."/>
            <person name="Grigoriev I.V."/>
            <person name="Mortensen U.H."/>
            <person name="De Vries R.P."/>
            <person name="Baker S.E."/>
            <person name="Andersen M.R."/>
        </authorList>
    </citation>
    <scope>NUCLEOTIDE SEQUENCE [LARGE SCALE GENOMIC DNA]</scope>
    <source>
        <strain evidence="1 2">CBS 123904</strain>
    </source>
</reference>
<accession>A0ABR4KFV3</accession>
<sequence>MKWDHLAERQSQEHISTWLEYLLQQMPFLAMQLANQHRPGHTATVASELTAGSCDIFSFVTFEDGTSVVVRFAILGRTIFRVEKTCNEVSVIRYLARLTIVPVSLVLGAGAWGCGPYIVTQYIPATPLSYHIESSFAVNALTRELRRGYHCMARIILELSKQTFPRIGALSQDIEGKWTIFKRPLTHNINDLVRRGNVPTCVFPDKTFATASEYFIELATEHLNHLWYQRNSAIMDATDCKRKYIARCLFRRIARIIDMEPGPFRLYCDNLHPSKVLVSARGNADFSVAAVTDWGYSYVAPNEFTYAAPWWLLLEPPEKWGANLTQFVPRYIPYLNIFLRILSACEDNDIQKGTLEASQRLSDRMANSFHNGLFWFCLAARNASMFDQIYWTFLDTRYFGPLQSLDDRLCRLSVEELGELDRFVALKMKHANEKCLDEHMSFDDYVRL</sequence>
<protein>
    <submittedName>
        <fullName evidence="1">Phosphotransferase enzyme family protein</fullName>
    </submittedName>
</protein>
<dbReference type="InterPro" id="IPR051678">
    <property type="entry name" value="AGP_Transferase"/>
</dbReference>
<dbReference type="EMBL" id="JBFXLU010000031">
    <property type="protein sequence ID" value="KAL2851160.1"/>
    <property type="molecule type" value="Genomic_DNA"/>
</dbReference>